<protein>
    <submittedName>
        <fullName evidence="1">Uncharacterized protein</fullName>
    </submittedName>
</protein>
<proteinExistence type="predicted"/>
<comment type="caution">
    <text evidence="1">The sequence shown here is derived from an EMBL/GenBank/DDBJ whole genome shotgun (WGS) entry which is preliminary data.</text>
</comment>
<dbReference type="AlphaFoldDB" id="A0AA41CL36"/>
<accession>A0AA41CL36</accession>
<reference evidence="1" key="1">
    <citation type="submission" date="2020-11" db="EMBL/GenBank/DDBJ databases">
        <title>Enhanced detection system for hospital associated transmission using whole genome sequencing surveillance.</title>
        <authorList>
            <person name="Harrison L.H."/>
            <person name="Van Tyne D."/>
            <person name="Marsh J.W."/>
            <person name="Griffith M.P."/>
            <person name="Snyder D.J."/>
            <person name="Cooper V.S."/>
            <person name="Mustapha M."/>
        </authorList>
    </citation>
    <scope>NUCLEOTIDE SEQUENCE</scope>
    <source>
        <strain evidence="1">STEN00053</strain>
    </source>
</reference>
<name>A0AA41CL36_STEMA</name>
<dbReference type="EMBL" id="JADUOV010000008">
    <property type="protein sequence ID" value="MBH1790791.1"/>
    <property type="molecule type" value="Genomic_DNA"/>
</dbReference>
<sequence>MQTTVTTSRAAAIIGIGYEGLRSYLKRGLLGKSGLMPPLVSKDSPAPDQSAVRASWKRFGFTDLCLMRLAKQLVDMGLSFDQANSIVSNEEMRALFSEGSATTDAVVMCWPPFQEYMVFVGEERRYLADHLAQANGTALVIELKAIAQTVTSKLKEIRNEGVSAL</sequence>
<evidence type="ECO:0000313" key="1">
    <source>
        <dbReference type="EMBL" id="MBH1790791.1"/>
    </source>
</evidence>
<dbReference type="GeneID" id="93743350"/>
<dbReference type="Proteomes" id="UP000634179">
    <property type="component" value="Unassembled WGS sequence"/>
</dbReference>
<dbReference type="RefSeq" id="WP_141098879.1">
    <property type="nucleotide sequence ID" value="NZ_CBCPIZ010000001.1"/>
</dbReference>
<gene>
    <name evidence="1" type="ORF">I5V89_13010</name>
</gene>
<organism evidence="1 2">
    <name type="scientific">Stenotrophomonas maltophilia</name>
    <name type="common">Pseudomonas maltophilia</name>
    <name type="synonym">Xanthomonas maltophilia</name>
    <dbReference type="NCBI Taxonomy" id="40324"/>
    <lineage>
        <taxon>Bacteria</taxon>
        <taxon>Pseudomonadati</taxon>
        <taxon>Pseudomonadota</taxon>
        <taxon>Gammaproteobacteria</taxon>
        <taxon>Lysobacterales</taxon>
        <taxon>Lysobacteraceae</taxon>
        <taxon>Stenotrophomonas</taxon>
        <taxon>Stenotrophomonas maltophilia group</taxon>
    </lineage>
</organism>
<evidence type="ECO:0000313" key="2">
    <source>
        <dbReference type="Proteomes" id="UP000634179"/>
    </source>
</evidence>